<dbReference type="GO" id="GO:0005506">
    <property type="term" value="F:iron ion binding"/>
    <property type="evidence" value="ECO:0007669"/>
    <property type="project" value="InterPro"/>
</dbReference>
<sequence length="801" mass="87612">MALQEYKWMGKPLKVKEDVYPITGKATYLDDIDIPGTLYLAYVRSPVAHARIKRIDTSKALAHPGVVHCVTGEDVKKALSPFMEITEPPNGKIYDYPLAVDKVRYFGEPVAAIVATSRYAAEDAAELVEVEYEQLGCVLDAEEALKPGAPLVHDEAGTNLVWRGVWDLGSVDTAFAQADRVIKDKIYFHRYAPIPLEPSGVLATYDESQDSLTIYNMIPMPMFVIPMICGALRMPPSKVRMIHPPNIGGSFGGKIMSYTHATLVALLAKTLKRPVKYMETRTENIESGTHSNERTFHVEVAVKKDGTILGLRAKIYDNCGAYPRYEPAGAVIWSQVTPGVYAVKNIFIEFAQVMTNKGPTSPVRGYSRLQHNFMWEKLMDIVARELGLDPAEVRLRNLIKAADMPYTGPSGTIYDGGDYERAFRKLLDALEYTKWRKLQEEYRAKKRYIGIGFSAVIDSAANNFGQVKIINKYFPVSGNSEAAMVMIDQGGQVVARTGTSDTGQSHATTFAQIVAEELDMDPSRIEFQRGFDSVSGVWAAHSGAYASRSAVLAGTALALAARKLKEKVVLLAANLLKEDPANLVVKDGKVVSSQSGKQISFEELALIAWSDVLLLPEGFEPGLVSYYVYKPDFKNNLPDPKNRINNTLTYSYTMHGTVVEVDAETAQIKILKHVAVSDPGVMINPLVVEGQEAGAAIQGIEAALLDNLEYDDNGVLLASNFWLYPPITTQEAPNLEIIHDATRSTSSLTGVRGVGEGGGGPVGSLANAVEDALSPFGVKIRSSHLSSKYLYSLLKKSGVKA</sequence>
<evidence type="ECO:0000259" key="3">
    <source>
        <dbReference type="SMART" id="SM01008"/>
    </source>
</evidence>
<evidence type="ECO:0000313" key="5">
    <source>
        <dbReference type="Proteomes" id="UP000240322"/>
    </source>
</evidence>
<dbReference type="InterPro" id="IPR008274">
    <property type="entry name" value="AldOxase/xan_DH_MoCoBD1"/>
</dbReference>
<organism evidence="4 5">
    <name type="scientific">Candidatus Marsarchaeota G2 archaeon OSP_D</name>
    <dbReference type="NCBI Taxonomy" id="1978157"/>
    <lineage>
        <taxon>Archaea</taxon>
        <taxon>Candidatus Marsarchaeota</taxon>
        <taxon>Candidatus Marsarchaeota group 2</taxon>
    </lineage>
</organism>
<comment type="caution">
    <text evidence="4">The sequence shown here is derived from an EMBL/GenBank/DDBJ whole genome shotgun (WGS) entry which is preliminary data.</text>
</comment>
<accession>A0A2R6B0H1</accession>
<protein>
    <recommendedName>
        <fullName evidence="3">Aldehyde oxidase/xanthine dehydrogenase a/b hammerhead domain-containing protein</fullName>
    </recommendedName>
</protein>
<proteinExistence type="predicted"/>
<dbReference type="Pfam" id="PF02738">
    <property type="entry name" value="MoCoBD_1"/>
    <property type="match status" value="1"/>
</dbReference>
<dbReference type="SUPFAM" id="SSF56003">
    <property type="entry name" value="Molybdenum cofactor-binding domain"/>
    <property type="match status" value="1"/>
</dbReference>
<dbReference type="Gene3D" id="3.30.365.10">
    <property type="entry name" value="Aldehyde oxidase/xanthine dehydrogenase, molybdopterin binding domain"/>
    <property type="match status" value="4"/>
</dbReference>
<keyword evidence="1" id="KW-0500">Molybdenum</keyword>
<dbReference type="EMBL" id="NEXE01000010">
    <property type="protein sequence ID" value="PSN92105.1"/>
    <property type="molecule type" value="Genomic_DNA"/>
</dbReference>
<dbReference type="InterPro" id="IPR036856">
    <property type="entry name" value="Ald_Oxase/Xan_DH_a/b_sf"/>
</dbReference>
<dbReference type="SMART" id="SM01008">
    <property type="entry name" value="Ald_Xan_dh_C"/>
    <property type="match status" value="1"/>
</dbReference>
<reference evidence="4 5" key="1">
    <citation type="submission" date="2017-04" db="EMBL/GenBank/DDBJ databases">
        <title>Novel microbial lineages endemic to geothermal iron-oxide mats fill important gaps in the evolutionary history of Archaea.</title>
        <authorList>
            <person name="Jay Z.J."/>
            <person name="Beam J.P."/>
            <person name="Dlakic M."/>
            <person name="Rusch D.B."/>
            <person name="Kozubal M.A."/>
            <person name="Inskeep W.P."/>
        </authorList>
    </citation>
    <scope>NUCLEOTIDE SEQUENCE [LARGE SCALE GENOMIC DNA]</scope>
    <source>
        <strain evidence="4">OSP_D</strain>
    </source>
</reference>
<dbReference type="AlphaFoldDB" id="A0A2R6B0H1"/>
<dbReference type="Pfam" id="PF01315">
    <property type="entry name" value="Ald_Xan_dh_C"/>
    <property type="match status" value="1"/>
</dbReference>
<dbReference type="SUPFAM" id="SSF54665">
    <property type="entry name" value="CO dehydrogenase molybdoprotein N-domain-like"/>
    <property type="match status" value="1"/>
</dbReference>
<evidence type="ECO:0000256" key="2">
    <source>
        <dbReference type="ARBA" id="ARBA00023002"/>
    </source>
</evidence>
<evidence type="ECO:0000313" key="4">
    <source>
        <dbReference type="EMBL" id="PSN92105.1"/>
    </source>
</evidence>
<gene>
    <name evidence="4" type="ORF">B9Q03_02190</name>
</gene>
<dbReference type="PANTHER" id="PTHR11908">
    <property type="entry name" value="XANTHINE DEHYDROGENASE"/>
    <property type="match status" value="1"/>
</dbReference>
<dbReference type="InterPro" id="IPR046867">
    <property type="entry name" value="AldOxase/xan_DH_MoCoBD2"/>
</dbReference>
<dbReference type="InterPro" id="IPR037165">
    <property type="entry name" value="AldOxase/xan_DH_Mopterin-bd_sf"/>
</dbReference>
<dbReference type="Proteomes" id="UP000240322">
    <property type="component" value="Unassembled WGS sequence"/>
</dbReference>
<name>A0A2R6B0H1_9ARCH</name>
<dbReference type="PANTHER" id="PTHR11908:SF132">
    <property type="entry name" value="ALDEHYDE OXIDASE 1-RELATED"/>
    <property type="match status" value="1"/>
</dbReference>
<dbReference type="Pfam" id="PF20256">
    <property type="entry name" value="MoCoBD_2"/>
    <property type="match status" value="1"/>
</dbReference>
<evidence type="ECO:0000256" key="1">
    <source>
        <dbReference type="ARBA" id="ARBA00022505"/>
    </source>
</evidence>
<keyword evidence="2" id="KW-0560">Oxidoreductase</keyword>
<dbReference type="InterPro" id="IPR016208">
    <property type="entry name" value="Ald_Oxase/xanthine_DH-like"/>
</dbReference>
<feature type="domain" description="Aldehyde oxidase/xanthine dehydrogenase a/b hammerhead" evidence="3">
    <location>
        <begin position="23"/>
        <end position="136"/>
    </location>
</feature>
<dbReference type="InterPro" id="IPR000674">
    <property type="entry name" value="Ald_Oxase/Xan_DH_a/b"/>
</dbReference>
<dbReference type="Gene3D" id="3.90.1170.50">
    <property type="entry name" value="Aldehyde oxidase/xanthine dehydrogenase, a/b hammerhead"/>
    <property type="match status" value="1"/>
</dbReference>
<dbReference type="GO" id="GO:0016491">
    <property type="term" value="F:oxidoreductase activity"/>
    <property type="evidence" value="ECO:0007669"/>
    <property type="project" value="UniProtKB-KW"/>
</dbReference>